<dbReference type="EMBL" id="KC595511">
    <property type="protein sequence ID" value="AGR46678.1"/>
    <property type="molecule type" value="Genomic_DNA"/>
</dbReference>
<organism evidence="1 2">
    <name type="scientific">Bacillus phage Basilisk</name>
    <dbReference type="NCBI Taxonomy" id="1296654"/>
    <lineage>
        <taxon>Viruses</taxon>
        <taxon>Duplodnaviria</taxon>
        <taxon>Heunggongvirae</taxon>
        <taxon>Uroviricota</taxon>
        <taxon>Caudoviricetes</taxon>
        <taxon>Sejongvirinae</taxon>
        <taxon>Basiliskvirus</taxon>
        <taxon>Basiliskvirus basilisk</taxon>
    </lineage>
</organism>
<reference evidence="1 2" key="1">
    <citation type="journal article" date="2014" name="Genome Announc.">
        <title>Genome Sequences of Three Novel Bacillus cereus Bacteriophages.</title>
        <authorList>
            <person name="Grose J.H."/>
            <person name="Jensen J.D."/>
            <person name="Merrill B.D."/>
            <person name="Fisher J.N."/>
            <person name="Burnett S.H."/>
            <person name="Breakwell D.P."/>
        </authorList>
    </citation>
    <scope>NUCLEOTIDE SEQUENCE [LARGE SCALE GENOMIC DNA]</scope>
</reference>
<sequence>MSEEVVSMFEDAKVFSPTVWDKVKGVKVSGLDKEGNVHDGELYLLKDYDADQLHLYGINPVNEIKITEIQEISGAATGEPNSLTLELIY</sequence>
<protein>
    <submittedName>
        <fullName evidence="1">Uncharacterized protein</fullName>
    </submittedName>
</protein>
<dbReference type="Proteomes" id="UP000015091">
    <property type="component" value="Segment"/>
</dbReference>
<evidence type="ECO:0000313" key="2">
    <source>
        <dbReference type="Proteomes" id="UP000015091"/>
    </source>
</evidence>
<evidence type="ECO:0000313" key="1">
    <source>
        <dbReference type="EMBL" id="AGR46678.1"/>
    </source>
</evidence>
<accession>S5M888</accession>
<gene>
    <name evidence="1" type="ORF">BASILISK_15</name>
</gene>
<proteinExistence type="predicted"/>
<name>S5M888_9CAUD</name>
<keyword evidence="2" id="KW-1185">Reference proteome</keyword>